<proteinExistence type="predicted"/>
<gene>
    <name evidence="2" type="ORF">LCGC14_0160790</name>
</gene>
<name>A0A0F9XDK9_9ZZZZ</name>
<feature type="compositionally biased region" description="Basic and acidic residues" evidence="1">
    <location>
        <begin position="12"/>
        <end position="35"/>
    </location>
</feature>
<evidence type="ECO:0000256" key="1">
    <source>
        <dbReference type="SAM" id="MobiDB-lite"/>
    </source>
</evidence>
<sequence length="35" mass="4086">MNFSKCQLLINPKKEKEKNPMVSEKGREQKAEGQH</sequence>
<comment type="caution">
    <text evidence="2">The sequence shown here is derived from an EMBL/GenBank/DDBJ whole genome shotgun (WGS) entry which is preliminary data.</text>
</comment>
<accession>A0A0F9XDK9</accession>
<organism evidence="2">
    <name type="scientific">marine sediment metagenome</name>
    <dbReference type="NCBI Taxonomy" id="412755"/>
    <lineage>
        <taxon>unclassified sequences</taxon>
        <taxon>metagenomes</taxon>
        <taxon>ecological metagenomes</taxon>
    </lineage>
</organism>
<dbReference type="AlphaFoldDB" id="A0A0F9XDK9"/>
<evidence type="ECO:0000313" key="2">
    <source>
        <dbReference type="EMBL" id="KKN97121.1"/>
    </source>
</evidence>
<reference evidence="2" key="1">
    <citation type="journal article" date="2015" name="Nature">
        <title>Complex archaea that bridge the gap between prokaryotes and eukaryotes.</title>
        <authorList>
            <person name="Spang A."/>
            <person name="Saw J.H."/>
            <person name="Jorgensen S.L."/>
            <person name="Zaremba-Niedzwiedzka K."/>
            <person name="Martijn J."/>
            <person name="Lind A.E."/>
            <person name="van Eijk R."/>
            <person name="Schleper C."/>
            <person name="Guy L."/>
            <person name="Ettema T.J."/>
        </authorList>
    </citation>
    <scope>NUCLEOTIDE SEQUENCE</scope>
</reference>
<protein>
    <submittedName>
        <fullName evidence="2">Uncharacterized protein</fullName>
    </submittedName>
</protein>
<dbReference type="EMBL" id="LAZR01000060">
    <property type="protein sequence ID" value="KKN97121.1"/>
    <property type="molecule type" value="Genomic_DNA"/>
</dbReference>
<feature type="region of interest" description="Disordered" evidence="1">
    <location>
        <begin position="1"/>
        <end position="35"/>
    </location>
</feature>